<keyword evidence="3" id="KW-1133">Transmembrane helix</keyword>
<dbReference type="InterPro" id="IPR016187">
    <property type="entry name" value="CTDL_fold"/>
</dbReference>
<evidence type="ECO:0000256" key="1">
    <source>
        <dbReference type="ARBA" id="ARBA00022734"/>
    </source>
</evidence>
<keyword evidence="2" id="KW-1015">Disulfide bond</keyword>
<evidence type="ECO:0000313" key="6">
    <source>
        <dbReference type="Proteomes" id="UP000472271"/>
    </source>
</evidence>
<organism evidence="5 6">
    <name type="scientific">Sphaeramia orbicularis</name>
    <name type="common">orbiculate cardinalfish</name>
    <dbReference type="NCBI Taxonomy" id="375764"/>
    <lineage>
        <taxon>Eukaryota</taxon>
        <taxon>Metazoa</taxon>
        <taxon>Chordata</taxon>
        <taxon>Craniata</taxon>
        <taxon>Vertebrata</taxon>
        <taxon>Euteleostomi</taxon>
        <taxon>Actinopterygii</taxon>
        <taxon>Neopterygii</taxon>
        <taxon>Teleostei</taxon>
        <taxon>Neoteleostei</taxon>
        <taxon>Acanthomorphata</taxon>
        <taxon>Gobiaria</taxon>
        <taxon>Kurtiformes</taxon>
        <taxon>Apogonoidei</taxon>
        <taxon>Apogonidae</taxon>
        <taxon>Apogoninae</taxon>
        <taxon>Sphaeramia</taxon>
    </lineage>
</organism>
<dbReference type="Pfam" id="PF00059">
    <property type="entry name" value="Lectin_C"/>
    <property type="match status" value="1"/>
</dbReference>
<keyword evidence="3" id="KW-0472">Membrane</keyword>
<evidence type="ECO:0000256" key="3">
    <source>
        <dbReference type="SAM" id="Phobius"/>
    </source>
</evidence>
<proteinExistence type="predicted"/>
<sequence length="203" mass="23411">MTTVFYTSYTGLQFFRNDLLQTLNVLNVTYFNKINWKINDKSAGLLMFSRYMIKCYYTYILVYVHLYNSFINLPLNRTCKMGWRKFGMSCYFTSGSKKNWTESRKACIAEGSDLVIINTGDEQAFVNSLLNSGENAWIGLTDSLTEGEWKWVDGTPVTTAYWQPGQPNNKFVEQDCGEIVQNSPVGDWNDDGCFADQKWICEK</sequence>
<evidence type="ECO:0000259" key="4">
    <source>
        <dbReference type="PROSITE" id="PS50041"/>
    </source>
</evidence>
<dbReference type="CDD" id="cd03590">
    <property type="entry name" value="CLECT_DC-SIGN_like"/>
    <property type="match status" value="1"/>
</dbReference>
<protein>
    <recommendedName>
        <fullName evidence="4">C-type lectin domain-containing protein</fullName>
    </recommendedName>
</protein>
<evidence type="ECO:0000256" key="2">
    <source>
        <dbReference type="ARBA" id="ARBA00023157"/>
    </source>
</evidence>
<dbReference type="Gene3D" id="3.10.100.10">
    <property type="entry name" value="Mannose-Binding Protein A, subunit A"/>
    <property type="match status" value="1"/>
</dbReference>
<feature type="transmembrane region" description="Helical" evidence="3">
    <location>
        <begin position="56"/>
        <end position="75"/>
    </location>
</feature>
<dbReference type="InterPro" id="IPR001304">
    <property type="entry name" value="C-type_lectin-like"/>
</dbReference>
<dbReference type="Ensembl" id="ENSSORT00005025300.1">
    <property type="protein sequence ID" value="ENSSORP00005024583.1"/>
    <property type="gene ID" value="ENSSORG00005011827.1"/>
</dbReference>
<reference evidence="5" key="1">
    <citation type="submission" date="2019-06" db="EMBL/GenBank/DDBJ databases">
        <authorList>
            <consortium name="Wellcome Sanger Institute Data Sharing"/>
        </authorList>
    </citation>
    <scope>NUCLEOTIDE SEQUENCE [LARGE SCALE GENOMIC DNA]</scope>
</reference>
<dbReference type="Proteomes" id="UP000472271">
    <property type="component" value="Chromosome 10"/>
</dbReference>
<keyword evidence="1" id="KW-0430">Lectin</keyword>
<keyword evidence="3" id="KW-0812">Transmembrane</keyword>
<feature type="domain" description="C-type lectin" evidence="4">
    <location>
        <begin position="86"/>
        <end position="202"/>
    </location>
</feature>
<dbReference type="SMART" id="SM00034">
    <property type="entry name" value="CLECT"/>
    <property type="match status" value="1"/>
</dbReference>
<dbReference type="PROSITE" id="PS00615">
    <property type="entry name" value="C_TYPE_LECTIN_1"/>
    <property type="match status" value="1"/>
</dbReference>
<dbReference type="InterPro" id="IPR050111">
    <property type="entry name" value="C-type_lectin/snaclec_domain"/>
</dbReference>
<evidence type="ECO:0000313" key="5">
    <source>
        <dbReference type="Ensembl" id="ENSSORP00005024583.1"/>
    </source>
</evidence>
<dbReference type="InterPro" id="IPR018378">
    <property type="entry name" value="C-type_lectin_CS"/>
</dbReference>
<reference evidence="5" key="3">
    <citation type="submission" date="2025-09" db="UniProtKB">
        <authorList>
            <consortium name="Ensembl"/>
        </authorList>
    </citation>
    <scope>IDENTIFICATION</scope>
</reference>
<dbReference type="GO" id="GO:0030246">
    <property type="term" value="F:carbohydrate binding"/>
    <property type="evidence" value="ECO:0007669"/>
    <property type="project" value="UniProtKB-KW"/>
</dbReference>
<dbReference type="PANTHER" id="PTHR22803">
    <property type="entry name" value="MANNOSE, PHOSPHOLIPASE, LECTIN RECEPTOR RELATED"/>
    <property type="match status" value="1"/>
</dbReference>
<dbReference type="InterPro" id="IPR033989">
    <property type="entry name" value="CD209-like_CTLD"/>
</dbReference>
<reference evidence="5" key="2">
    <citation type="submission" date="2025-08" db="UniProtKB">
        <authorList>
            <consortium name="Ensembl"/>
        </authorList>
    </citation>
    <scope>IDENTIFICATION</scope>
</reference>
<dbReference type="InterPro" id="IPR016186">
    <property type="entry name" value="C-type_lectin-like/link_sf"/>
</dbReference>
<dbReference type="PROSITE" id="PS50041">
    <property type="entry name" value="C_TYPE_LECTIN_2"/>
    <property type="match status" value="1"/>
</dbReference>
<dbReference type="InParanoid" id="A0A673A7D2"/>
<keyword evidence="6" id="KW-1185">Reference proteome</keyword>
<accession>A0A673A7D2</accession>
<dbReference type="SUPFAM" id="SSF56436">
    <property type="entry name" value="C-type lectin-like"/>
    <property type="match status" value="1"/>
</dbReference>
<dbReference type="AlphaFoldDB" id="A0A673A7D2"/>
<name>A0A673A7D2_9TELE</name>